<dbReference type="Gene3D" id="3.90.1520.10">
    <property type="entry name" value="H-NOX domain"/>
    <property type="match status" value="1"/>
</dbReference>
<dbReference type="EMBL" id="CP046566">
    <property type="protein sequence ID" value="QGW26959.1"/>
    <property type="molecule type" value="Genomic_DNA"/>
</dbReference>
<keyword evidence="3" id="KW-1185">Reference proteome</keyword>
<name>A0A6I6GPE6_9BACT</name>
<dbReference type="InterPro" id="IPR038158">
    <property type="entry name" value="H-NOX_domain_sf"/>
</dbReference>
<dbReference type="KEGG" id="fls:GLV81_01550"/>
<evidence type="ECO:0000313" key="2">
    <source>
        <dbReference type="EMBL" id="QGW26959.1"/>
    </source>
</evidence>
<dbReference type="InterPro" id="IPR011644">
    <property type="entry name" value="Heme_NO-bd"/>
</dbReference>
<dbReference type="GO" id="GO:0020037">
    <property type="term" value="F:heme binding"/>
    <property type="evidence" value="ECO:0007669"/>
    <property type="project" value="InterPro"/>
</dbReference>
<dbReference type="Pfam" id="PF07700">
    <property type="entry name" value="HNOB"/>
    <property type="match status" value="1"/>
</dbReference>
<dbReference type="InterPro" id="IPR024096">
    <property type="entry name" value="NO_sig/Golgi_transp_ligand-bd"/>
</dbReference>
<feature type="domain" description="Heme NO-binding" evidence="1">
    <location>
        <begin position="2"/>
        <end position="163"/>
    </location>
</feature>
<sequence length="180" mass="20608">MYGIINRAIEDMVTASHGENAWMQIKAASGVQVDYFLSNEPYDDEMTYKLVAASSEVLQIPMSEVLSAFGEWWVLKTGREKYGGLMEAGGKNLQEFLLNLPMFHSRIMLFYPRLNPPEFRIGTITESSIEVHYYSTRKGLHHFVLGLLQGLAKMYHTPVTIQVLSMQSEPETHEIFQVNW</sequence>
<dbReference type="PANTHER" id="PTHR45655">
    <property type="entry name" value="GUANYLATE CYCLASE SOLUBLE SUBUNIT BETA-2"/>
    <property type="match status" value="1"/>
</dbReference>
<dbReference type="AlphaFoldDB" id="A0A6I6GPE6"/>
<organism evidence="2 3">
    <name type="scientific">Phnomibacter ginsenosidimutans</name>
    <dbReference type="NCBI Taxonomy" id="2676868"/>
    <lineage>
        <taxon>Bacteria</taxon>
        <taxon>Pseudomonadati</taxon>
        <taxon>Bacteroidota</taxon>
        <taxon>Chitinophagia</taxon>
        <taxon>Chitinophagales</taxon>
        <taxon>Chitinophagaceae</taxon>
        <taxon>Phnomibacter</taxon>
    </lineage>
</organism>
<dbReference type="Proteomes" id="UP000426027">
    <property type="component" value="Chromosome"/>
</dbReference>
<evidence type="ECO:0000313" key="3">
    <source>
        <dbReference type="Proteomes" id="UP000426027"/>
    </source>
</evidence>
<dbReference type="SUPFAM" id="SSF111126">
    <property type="entry name" value="Ligand-binding domain in the NO signalling and Golgi transport"/>
    <property type="match status" value="1"/>
</dbReference>
<reference evidence="2 3" key="1">
    <citation type="submission" date="2019-11" db="EMBL/GenBank/DDBJ databases">
        <authorList>
            <person name="Im W.T."/>
        </authorList>
    </citation>
    <scope>NUCLEOTIDE SEQUENCE [LARGE SCALE GENOMIC DNA]</scope>
    <source>
        <strain evidence="2 3">SB-02</strain>
    </source>
</reference>
<dbReference type="PANTHER" id="PTHR45655:SF13">
    <property type="entry name" value="SOLUBLE GUANYLATE CYCLASE GCY-32-RELATED"/>
    <property type="match status" value="1"/>
</dbReference>
<proteinExistence type="predicted"/>
<gene>
    <name evidence="2" type="ORF">GLV81_01550</name>
</gene>
<accession>A0A6I6GPE6</accession>
<dbReference type="RefSeq" id="WP_157476228.1">
    <property type="nucleotide sequence ID" value="NZ_CP046566.1"/>
</dbReference>
<protein>
    <submittedName>
        <fullName evidence="2">Heme NO-binding protein</fullName>
    </submittedName>
</protein>
<evidence type="ECO:0000259" key="1">
    <source>
        <dbReference type="Pfam" id="PF07700"/>
    </source>
</evidence>